<dbReference type="PROSITE" id="PS50068">
    <property type="entry name" value="LDLRA_2"/>
    <property type="match status" value="3"/>
</dbReference>
<dbReference type="GO" id="GO:0004252">
    <property type="term" value="F:serine-type endopeptidase activity"/>
    <property type="evidence" value="ECO:0007669"/>
    <property type="project" value="InterPro"/>
</dbReference>
<evidence type="ECO:0000313" key="4">
    <source>
        <dbReference type="EMBL" id="KAB7502330.1"/>
    </source>
</evidence>
<dbReference type="InterPro" id="IPR001254">
    <property type="entry name" value="Trypsin_dom"/>
</dbReference>
<dbReference type="Pfam" id="PF00057">
    <property type="entry name" value="Ldl_recept_a"/>
    <property type="match status" value="4"/>
</dbReference>
<dbReference type="InterPro" id="IPR018114">
    <property type="entry name" value="TRYPSIN_HIS"/>
</dbReference>
<dbReference type="PROSITE" id="PS00134">
    <property type="entry name" value="TRYPSIN_HIS"/>
    <property type="match status" value="1"/>
</dbReference>
<keyword evidence="4" id="KW-0675">Receptor</keyword>
<proteinExistence type="predicted"/>
<dbReference type="InterPro" id="IPR036055">
    <property type="entry name" value="LDL_receptor-like_sf"/>
</dbReference>
<dbReference type="PROSITE" id="PS01209">
    <property type="entry name" value="LDLRA_1"/>
    <property type="match status" value="3"/>
</dbReference>
<keyword evidence="1 2" id="KW-1015">Disulfide bond</keyword>
<accession>A0A5N5TBJ5</accession>
<feature type="disulfide bond" evidence="2">
    <location>
        <begin position="150"/>
        <end position="168"/>
    </location>
</feature>
<dbReference type="InterPro" id="IPR009003">
    <property type="entry name" value="Peptidase_S1_PA"/>
</dbReference>
<comment type="caution">
    <text evidence="4">The sequence shown here is derived from an EMBL/GenBank/DDBJ whole genome shotgun (WGS) entry which is preliminary data.</text>
</comment>
<organism evidence="4 5">
    <name type="scientific">Armadillidium nasatum</name>
    <dbReference type="NCBI Taxonomy" id="96803"/>
    <lineage>
        <taxon>Eukaryota</taxon>
        <taxon>Metazoa</taxon>
        <taxon>Ecdysozoa</taxon>
        <taxon>Arthropoda</taxon>
        <taxon>Crustacea</taxon>
        <taxon>Multicrustacea</taxon>
        <taxon>Malacostraca</taxon>
        <taxon>Eumalacostraca</taxon>
        <taxon>Peracarida</taxon>
        <taxon>Isopoda</taxon>
        <taxon>Oniscidea</taxon>
        <taxon>Crinocheta</taxon>
        <taxon>Armadillidiidae</taxon>
        <taxon>Armadillidium</taxon>
    </lineage>
</organism>
<dbReference type="SMART" id="SM00192">
    <property type="entry name" value="LDLa"/>
    <property type="match status" value="4"/>
</dbReference>
<dbReference type="SUPFAM" id="SSF50494">
    <property type="entry name" value="Trypsin-like serine proteases"/>
    <property type="match status" value="1"/>
</dbReference>
<dbReference type="Pfam" id="PF00089">
    <property type="entry name" value="Trypsin"/>
    <property type="match status" value="1"/>
</dbReference>
<dbReference type="InterPro" id="IPR043504">
    <property type="entry name" value="Peptidase_S1_PA_chymotrypsin"/>
</dbReference>
<evidence type="ECO:0000313" key="5">
    <source>
        <dbReference type="Proteomes" id="UP000326759"/>
    </source>
</evidence>
<sequence length="606" mass="67971">MSLNLKYVIDICVNYYFVFFCFLIYDKIKITCAQSESCKDLTLFLCTSGECISKEFLCDGSKECIDGSDETQDLCKYRSCSKSLDYINEDPSDILSIQPSSTEQKFRCNYGACISKFFLCDGIKHCVADGSDETEELCKDEHCNSRQFQCKYGACIDRRNACDNRYHCYDGSDETPEACRWRRKRCFLSRFFKCKYGACVNRKFKCNAVIDCLDESDESEDLCGPRPNLVLRSSLPIPSNPLLIKTDKKKVSTTTARPTVTSSVISRSDTKGCEQTEDENIYLEILSCGEESNCNGQILPVGTLMLIFCDGSPLPLRCKNDYLWHFERDPSRTPIKKPCIDSGKPSGSSEVHPDVRHILPTLPCGILPLFSPVPWLVGLFRSGEFSCTGTIIGPSLILTAGHCVLENQASSKRIIKPEVLKIQFNSENSNDPQQFASVSWIVLHPQYSGGQSPRNDMALLFLKENLEKEHGLSSACLDKEGTLLNIDAFTFNRTFGQSLYKWETFKQTLDTSCFNLATMCSRHLNIGKNQFCAINADSTLYLHQGSSGGPYMITTKESGEEKWAIAGVVSNSIYTTECGTPHTVFTSVSKHYDWIFNCGFHGKCSK</sequence>
<dbReference type="CDD" id="cd00112">
    <property type="entry name" value="LDLa"/>
    <property type="match status" value="4"/>
</dbReference>
<feature type="disulfide bond" evidence="2">
    <location>
        <begin position="194"/>
        <end position="212"/>
    </location>
</feature>
<dbReference type="SUPFAM" id="SSF57424">
    <property type="entry name" value="LDL receptor-like module"/>
    <property type="match status" value="4"/>
</dbReference>
<protein>
    <submittedName>
        <fullName evidence="4">Low-density lipoprotein receptor</fullName>
    </submittedName>
</protein>
<dbReference type="InterPro" id="IPR023415">
    <property type="entry name" value="LDLR_class-A_CS"/>
</dbReference>
<dbReference type="InterPro" id="IPR002172">
    <property type="entry name" value="LDrepeatLR_classA_rpt"/>
</dbReference>
<keyword evidence="5" id="KW-1185">Reference proteome</keyword>
<gene>
    <name evidence="4" type="primary">LDLR_0</name>
    <name evidence="4" type="ORF">Anas_13951</name>
</gene>
<feature type="domain" description="Peptidase S1" evidence="3">
    <location>
        <begin position="374"/>
        <end position="595"/>
    </location>
</feature>
<reference evidence="4 5" key="1">
    <citation type="journal article" date="2019" name="PLoS Biol.">
        <title>Sex chromosomes control vertical transmission of feminizing Wolbachia symbionts in an isopod.</title>
        <authorList>
            <person name="Becking T."/>
            <person name="Chebbi M.A."/>
            <person name="Giraud I."/>
            <person name="Moumen B."/>
            <person name="Laverre T."/>
            <person name="Caubet Y."/>
            <person name="Peccoud J."/>
            <person name="Gilbert C."/>
            <person name="Cordaux R."/>
        </authorList>
    </citation>
    <scope>NUCLEOTIDE SEQUENCE [LARGE SCALE GENOMIC DNA]</scope>
    <source>
        <strain evidence="4">ANa2</strain>
        <tissue evidence="4">Whole body excluding digestive tract and cuticle</tissue>
    </source>
</reference>
<dbReference type="GO" id="GO:0006508">
    <property type="term" value="P:proteolysis"/>
    <property type="evidence" value="ECO:0007669"/>
    <property type="project" value="InterPro"/>
</dbReference>
<name>A0A5N5TBJ5_9CRUS</name>
<evidence type="ECO:0000256" key="1">
    <source>
        <dbReference type="ARBA" id="ARBA00023157"/>
    </source>
</evidence>
<dbReference type="OrthoDB" id="6366251at2759"/>
<dbReference type="PROSITE" id="PS50240">
    <property type="entry name" value="TRYPSIN_DOM"/>
    <property type="match status" value="1"/>
</dbReference>
<evidence type="ECO:0000259" key="3">
    <source>
        <dbReference type="PROSITE" id="PS50240"/>
    </source>
</evidence>
<dbReference type="PRINTS" id="PR00261">
    <property type="entry name" value="LDLRECEPTOR"/>
</dbReference>
<dbReference type="SMART" id="SM00020">
    <property type="entry name" value="Tryp_SPc"/>
    <property type="match status" value="1"/>
</dbReference>
<dbReference type="Gene3D" id="4.10.400.10">
    <property type="entry name" value="Low-density Lipoprotein Receptor"/>
    <property type="match status" value="4"/>
</dbReference>
<feature type="disulfide bond" evidence="2">
    <location>
        <begin position="46"/>
        <end position="64"/>
    </location>
</feature>
<dbReference type="PANTHER" id="PTHR24252:SF7">
    <property type="entry name" value="HYALIN"/>
    <property type="match status" value="1"/>
</dbReference>
<dbReference type="Gene3D" id="2.40.10.10">
    <property type="entry name" value="Trypsin-like serine proteases"/>
    <property type="match status" value="1"/>
</dbReference>
<comment type="caution">
    <text evidence="2">Lacks conserved residue(s) required for the propagation of feature annotation.</text>
</comment>
<feature type="disulfide bond" evidence="2">
    <location>
        <begin position="143"/>
        <end position="155"/>
    </location>
</feature>
<dbReference type="Proteomes" id="UP000326759">
    <property type="component" value="Unassembled WGS sequence"/>
</dbReference>
<dbReference type="EMBL" id="SEYY01007849">
    <property type="protein sequence ID" value="KAB7502330.1"/>
    <property type="molecule type" value="Genomic_DNA"/>
</dbReference>
<evidence type="ECO:0000256" key="2">
    <source>
        <dbReference type="PROSITE-ProRule" id="PRU00124"/>
    </source>
</evidence>
<dbReference type="PANTHER" id="PTHR24252">
    <property type="entry name" value="ACROSIN-RELATED"/>
    <property type="match status" value="1"/>
</dbReference>
<keyword evidence="4" id="KW-0449">Lipoprotein</keyword>
<dbReference type="AlphaFoldDB" id="A0A5N5TBJ5"/>